<reference evidence="2" key="1">
    <citation type="submission" date="2023-06" db="EMBL/GenBank/DDBJ databases">
        <authorList>
            <person name="Delattre M."/>
        </authorList>
    </citation>
    <scope>NUCLEOTIDE SEQUENCE</scope>
    <source>
        <strain evidence="2">AF72</strain>
    </source>
</reference>
<name>A0AA36G6X5_9BILA</name>
<dbReference type="EMBL" id="CATQJA010002634">
    <property type="protein sequence ID" value="CAJ0574938.1"/>
    <property type="molecule type" value="Genomic_DNA"/>
</dbReference>
<keyword evidence="3" id="KW-1185">Reference proteome</keyword>
<evidence type="ECO:0000313" key="2">
    <source>
        <dbReference type="EMBL" id="CAJ0574938.1"/>
    </source>
</evidence>
<feature type="region of interest" description="Disordered" evidence="1">
    <location>
        <begin position="163"/>
        <end position="196"/>
    </location>
</feature>
<feature type="compositionally biased region" description="Low complexity" evidence="1">
    <location>
        <begin position="168"/>
        <end position="187"/>
    </location>
</feature>
<evidence type="ECO:0000256" key="1">
    <source>
        <dbReference type="SAM" id="MobiDB-lite"/>
    </source>
</evidence>
<sequence length="352" mass="39207">MVISRGQATVVRQQADNSWLEQLNALIQSAYHCGGAVMGNAKIQDDFSYNLQLQILKTESDWKLQEEALQAAGRQLSLGDARDVVGVKKPAKYLNKLFPRPTQREMAKIDSKLPQGLTKCPLISEIEAEGATYSLKEKTSIEELLNKERSKLQQAGHFVGAWRRRWRPSPTSNTRSPPAAGSTPTRASSRRPARTTTTAVVRRMVTSCRGCILQTCEKHPGYYVPNPDKLDLAEHPDASFLPLSTSGRSIDELHKYEYIWAFVKRGKMGAGWWRAVFLGKAQAGGCLAKIGLMSLKKGVMGFVRSDHGCNVIRCSSGCECIYITKLPFFYTRQDSESSASRADFDLDEQPEK</sequence>
<evidence type="ECO:0000313" key="3">
    <source>
        <dbReference type="Proteomes" id="UP001177023"/>
    </source>
</evidence>
<accession>A0AA36G6X5</accession>
<feature type="non-terminal residue" evidence="2">
    <location>
        <position position="1"/>
    </location>
</feature>
<gene>
    <name evidence="2" type="ORF">MSPICULIGERA_LOCUS13258</name>
</gene>
<comment type="caution">
    <text evidence="2">The sequence shown here is derived from an EMBL/GenBank/DDBJ whole genome shotgun (WGS) entry which is preliminary data.</text>
</comment>
<dbReference type="AlphaFoldDB" id="A0AA36G6X5"/>
<organism evidence="2 3">
    <name type="scientific">Mesorhabditis spiculigera</name>
    <dbReference type="NCBI Taxonomy" id="96644"/>
    <lineage>
        <taxon>Eukaryota</taxon>
        <taxon>Metazoa</taxon>
        <taxon>Ecdysozoa</taxon>
        <taxon>Nematoda</taxon>
        <taxon>Chromadorea</taxon>
        <taxon>Rhabditida</taxon>
        <taxon>Rhabditina</taxon>
        <taxon>Rhabditomorpha</taxon>
        <taxon>Rhabditoidea</taxon>
        <taxon>Rhabditidae</taxon>
        <taxon>Mesorhabditinae</taxon>
        <taxon>Mesorhabditis</taxon>
    </lineage>
</organism>
<proteinExistence type="predicted"/>
<protein>
    <submittedName>
        <fullName evidence="2">Uncharacterized protein</fullName>
    </submittedName>
</protein>
<dbReference type="Proteomes" id="UP001177023">
    <property type="component" value="Unassembled WGS sequence"/>
</dbReference>